<accession>A0A8J2KM96</accession>
<feature type="compositionally biased region" description="Polar residues" evidence="1">
    <location>
        <begin position="66"/>
        <end position="75"/>
    </location>
</feature>
<proteinExistence type="predicted"/>
<gene>
    <name evidence="2" type="ORF">AFUS01_LOCUS26323</name>
</gene>
<feature type="region of interest" description="Disordered" evidence="1">
    <location>
        <begin position="52"/>
        <end position="75"/>
    </location>
</feature>
<protein>
    <submittedName>
        <fullName evidence="2">Uncharacterized protein</fullName>
    </submittedName>
</protein>
<evidence type="ECO:0000313" key="2">
    <source>
        <dbReference type="EMBL" id="CAG7815657.1"/>
    </source>
</evidence>
<evidence type="ECO:0000313" key="3">
    <source>
        <dbReference type="Proteomes" id="UP000708208"/>
    </source>
</evidence>
<dbReference type="AlphaFoldDB" id="A0A8J2KM96"/>
<name>A0A8J2KM96_9HEXA</name>
<reference evidence="2" key="1">
    <citation type="submission" date="2021-06" db="EMBL/GenBank/DDBJ databases">
        <authorList>
            <person name="Hodson N. C."/>
            <person name="Mongue J. A."/>
            <person name="Jaron S. K."/>
        </authorList>
    </citation>
    <scope>NUCLEOTIDE SEQUENCE</scope>
</reference>
<dbReference type="EMBL" id="CAJVCH010349870">
    <property type="protein sequence ID" value="CAG7815657.1"/>
    <property type="molecule type" value="Genomic_DNA"/>
</dbReference>
<keyword evidence="3" id="KW-1185">Reference proteome</keyword>
<comment type="caution">
    <text evidence="2">The sequence shown here is derived from an EMBL/GenBank/DDBJ whole genome shotgun (WGS) entry which is preliminary data.</text>
</comment>
<organism evidence="2 3">
    <name type="scientific">Allacma fusca</name>
    <dbReference type="NCBI Taxonomy" id="39272"/>
    <lineage>
        <taxon>Eukaryota</taxon>
        <taxon>Metazoa</taxon>
        <taxon>Ecdysozoa</taxon>
        <taxon>Arthropoda</taxon>
        <taxon>Hexapoda</taxon>
        <taxon>Collembola</taxon>
        <taxon>Symphypleona</taxon>
        <taxon>Sminthuridae</taxon>
        <taxon>Allacma</taxon>
    </lineage>
</organism>
<sequence length="75" mass="8163">MPVNSDGLVQSGTRHLFLDSNTTALTIGPDRLPDSIWCSEVVVLLRTITTTTTDTTPSKQKKTFKKINSNVNNSG</sequence>
<evidence type="ECO:0000256" key="1">
    <source>
        <dbReference type="SAM" id="MobiDB-lite"/>
    </source>
</evidence>
<dbReference type="Proteomes" id="UP000708208">
    <property type="component" value="Unassembled WGS sequence"/>
</dbReference>